<feature type="signal peptide" evidence="1">
    <location>
        <begin position="1"/>
        <end position="23"/>
    </location>
</feature>
<evidence type="ECO:0000313" key="4">
    <source>
        <dbReference type="Proteomes" id="UP000675747"/>
    </source>
</evidence>
<dbReference type="EMBL" id="JAGQFT010000031">
    <property type="protein sequence ID" value="MBR0562015.1"/>
    <property type="molecule type" value="Genomic_DNA"/>
</dbReference>
<comment type="caution">
    <text evidence="2">The sequence shown here is derived from an EMBL/GenBank/DDBJ whole genome shotgun (WGS) entry which is preliminary data.</text>
</comment>
<evidence type="ECO:0000313" key="3">
    <source>
        <dbReference type="EMBL" id="MBS7458042.1"/>
    </source>
</evidence>
<evidence type="ECO:0000256" key="1">
    <source>
        <dbReference type="SAM" id="SignalP"/>
    </source>
</evidence>
<dbReference type="Proteomes" id="UP000675747">
    <property type="component" value="Unassembled WGS sequence"/>
</dbReference>
<sequence length="128" mass="12809">MIRSHDLLRALGASLLLALAACSAPEARDEPSPDAAPAAGGADSEAACLADGGTWAQHGRLAVMSCARPTADAGRMCRDGSDCETACIAPEGVEDGTPTAGTCHASDKLFGCHTRVTDGVAGPSLCID</sequence>
<protein>
    <recommendedName>
        <fullName evidence="5">Secreted protein</fullName>
    </recommendedName>
</protein>
<keyword evidence="1" id="KW-0732">Signal</keyword>
<organism evidence="2">
    <name type="scientific">Coralloluteibacterium stylophorae</name>
    <dbReference type="NCBI Taxonomy" id="1776034"/>
    <lineage>
        <taxon>Bacteria</taxon>
        <taxon>Pseudomonadati</taxon>
        <taxon>Pseudomonadota</taxon>
        <taxon>Gammaproteobacteria</taxon>
        <taxon>Lysobacterales</taxon>
        <taxon>Lysobacteraceae</taxon>
        <taxon>Coralloluteibacterium</taxon>
    </lineage>
</organism>
<dbReference type="EMBL" id="JAGQFT020000008">
    <property type="protein sequence ID" value="MBS7458042.1"/>
    <property type="molecule type" value="Genomic_DNA"/>
</dbReference>
<evidence type="ECO:0000313" key="2">
    <source>
        <dbReference type="EMBL" id="MBR0562015.1"/>
    </source>
</evidence>
<dbReference type="RefSeq" id="WP_211925981.1">
    <property type="nucleotide sequence ID" value="NZ_JAGQFT020000008.1"/>
</dbReference>
<evidence type="ECO:0008006" key="5">
    <source>
        <dbReference type="Google" id="ProtNLM"/>
    </source>
</evidence>
<reference evidence="2" key="2">
    <citation type="submission" date="2021-04" db="EMBL/GenBank/DDBJ databases">
        <authorList>
            <person name="Karlyshev A.V."/>
        </authorList>
    </citation>
    <scope>NUCLEOTIDE SEQUENCE</scope>
    <source>
        <strain evidence="2">LMG 29479</strain>
    </source>
</reference>
<reference evidence="3 4" key="1">
    <citation type="journal article" date="2021" name="Microbiol. Resour. Announc.">
        <title>Draft Genome Sequence of Coralloluteibacterium stylophorae LMG 29479T.</title>
        <authorList>
            <person name="Karlyshev A.V."/>
            <person name="Kudryashova E.B."/>
            <person name="Ariskina E.V."/>
            <person name="Conroy A.P."/>
            <person name="Abidueva E.Y."/>
        </authorList>
    </citation>
    <scope>NUCLEOTIDE SEQUENCE [LARGE SCALE GENOMIC DNA]</scope>
    <source>
        <strain evidence="3 4">LMG 29479</strain>
    </source>
</reference>
<dbReference type="AlphaFoldDB" id="A0A8J7VRZ8"/>
<name>A0A8J7VRZ8_9GAMM</name>
<feature type="chain" id="PRO_5042774160" description="Secreted protein" evidence="1">
    <location>
        <begin position="24"/>
        <end position="128"/>
    </location>
</feature>
<gene>
    <name evidence="3" type="ORF">KB893_012960</name>
    <name evidence="2" type="ORF">KB893_05740</name>
</gene>
<dbReference type="PROSITE" id="PS51257">
    <property type="entry name" value="PROKAR_LIPOPROTEIN"/>
    <property type="match status" value="1"/>
</dbReference>
<accession>A0A8J7VRZ8</accession>
<proteinExistence type="predicted"/>
<keyword evidence="4" id="KW-1185">Reference proteome</keyword>